<protein>
    <submittedName>
        <fullName evidence="1">Uncharacterized protein</fullName>
    </submittedName>
</protein>
<gene>
    <name evidence="1" type="ORF">M9H77_32901</name>
</gene>
<dbReference type="Proteomes" id="UP001060085">
    <property type="component" value="Linkage Group LG07"/>
</dbReference>
<reference evidence="2" key="1">
    <citation type="journal article" date="2023" name="Nat. Plants">
        <title>Single-cell RNA sequencing provides a high-resolution roadmap for understanding the multicellular compartmentation of specialized metabolism.</title>
        <authorList>
            <person name="Sun S."/>
            <person name="Shen X."/>
            <person name="Li Y."/>
            <person name="Li Y."/>
            <person name="Wang S."/>
            <person name="Li R."/>
            <person name="Zhang H."/>
            <person name="Shen G."/>
            <person name="Guo B."/>
            <person name="Wei J."/>
            <person name="Xu J."/>
            <person name="St-Pierre B."/>
            <person name="Chen S."/>
            <person name="Sun C."/>
        </authorList>
    </citation>
    <scope>NUCLEOTIDE SEQUENCE [LARGE SCALE GENOMIC DNA]</scope>
</reference>
<comment type="caution">
    <text evidence="1">The sequence shown here is derived from an EMBL/GenBank/DDBJ whole genome shotgun (WGS) entry which is preliminary data.</text>
</comment>
<accession>A0ACC0A529</accession>
<evidence type="ECO:0000313" key="2">
    <source>
        <dbReference type="Proteomes" id="UP001060085"/>
    </source>
</evidence>
<sequence>MASMERHKCKLCHRQFSCGRALGGHMKSHLATLPLPPPKTPQKQQSYGGGGGGDSTESTTSSEHFEEEDDEDEAEEEAKLGVYGLRENPKKSFRLADPEFLDVSGGSVIVLQDRESETESTRKPTRRRSKRTRKMFVAKIDDELELQNKKEKKMVIKPNSTHESLVSSVSSDTNNSPEEDLALCLIMLSRDVWSTKICRKFQCEICRKIFTSSQALGSHKTIHKKIIKNCPENNNNGDEKVHECPFCGKVFGSGQALGGHKRSHFLTSSTTTTTTTTAPAPAPALPPFLASASSSSKLHEGLMIDLNLPAPMEENQEEDEFCFQEGSAVSDANFINPIKHGQ</sequence>
<dbReference type="EMBL" id="CM044707">
    <property type="protein sequence ID" value="KAI5655714.1"/>
    <property type="molecule type" value="Genomic_DNA"/>
</dbReference>
<keyword evidence="2" id="KW-1185">Reference proteome</keyword>
<proteinExistence type="predicted"/>
<name>A0ACC0A529_CATRO</name>
<organism evidence="1 2">
    <name type="scientific">Catharanthus roseus</name>
    <name type="common">Madagascar periwinkle</name>
    <name type="synonym">Vinca rosea</name>
    <dbReference type="NCBI Taxonomy" id="4058"/>
    <lineage>
        <taxon>Eukaryota</taxon>
        <taxon>Viridiplantae</taxon>
        <taxon>Streptophyta</taxon>
        <taxon>Embryophyta</taxon>
        <taxon>Tracheophyta</taxon>
        <taxon>Spermatophyta</taxon>
        <taxon>Magnoliopsida</taxon>
        <taxon>eudicotyledons</taxon>
        <taxon>Gunneridae</taxon>
        <taxon>Pentapetalae</taxon>
        <taxon>asterids</taxon>
        <taxon>lamiids</taxon>
        <taxon>Gentianales</taxon>
        <taxon>Apocynaceae</taxon>
        <taxon>Rauvolfioideae</taxon>
        <taxon>Vinceae</taxon>
        <taxon>Catharanthinae</taxon>
        <taxon>Catharanthus</taxon>
    </lineage>
</organism>
<evidence type="ECO:0000313" key="1">
    <source>
        <dbReference type="EMBL" id="KAI5655714.1"/>
    </source>
</evidence>